<proteinExistence type="predicted"/>
<sequence>MIIALRQIFPYDYHLFGPLKEELGGQYDADVEEFVRHKLQTQPTTFYENRIAKLLIRW</sequence>
<evidence type="ECO:0000313" key="2">
    <source>
        <dbReference type="Proteomes" id="UP000078541"/>
    </source>
</evidence>
<evidence type="ECO:0000313" key="1">
    <source>
        <dbReference type="EMBL" id="KYN37565.1"/>
    </source>
</evidence>
<keyword evidence="2" id="KW-1185">Reference proteome</keyword>
<name>A0A195FAB4_9HYME</name>
<reference evidence="1 2" key="1">
    <citation type="submission" date="2016-03" db="EMBL/GenBank/DDBJ databases">
        <title>Trachymyrmex septentrionalis WGS genome.</title>
        <authorList>
            <person name="Nygaard S."/>
            <person name="Hu H."/>
            <person name="Boomsma J."/>
            <person name="Zhang G."/>
        </authorList>
    </citation>
    <scope>NUCLEOTIDE SEQUENCE [LARGE SCALE GENOMIC DNA]</scope>
    <source>
        <strain evidence="1">Tsep2-gDNA-1</strain>
        <tissue evidence="1">Whole body</tissue>
    </source>
</reference>
<dbReference type="AlphaFoldDB" id="A0A195FAB4"/>
<dbReference type="EMBL" id="KQ981693">
    <property type="protein sequence ID" value="KYN37565.1"/>
    <property type="molecule type" value="Genomic_DNA"/>
</dbReference>
<dbReference type="Proteomes" id="UP000078541">
    <property type="component" value="Unassembled WGS sequence"/>
</dbReference>
<gene>
    <name evidence="1" type="ORF">ALC56_07763</name>
</gene>
<organism evidence="1 2">
    <name type="scientific">Trachymyrmex septentrionalis</name>
    <dbReference type="NCBI Taxonomy" id="34720"/>
    <lineage>
        <taxon>Eukaryota</taxon>
        <taxon>Metazoa</taxon>
        <taxon>Ecdysozoa</taxon>
        <taxon>Arthropoda</taxon>
        <taxon>Hexapoda</taxon>
        <taxon>Insecta</taxon>
        <taxon>Pterygota</taxon>
        <taxon>Neoptera</taxon>
        <taxon>Endopterygota</taxon>
        <taxon>Hymenoptera</taxon>
        <taxon>Apocrita</taxon>
        <taxon>Aculeata</taxon>
        <taxon>Formicoidea</taxon>
        <taxon>Formicidae</taxon>
        <taxon>Myrmicinae</taxon>
        <taxon>Trachymyrmex</taxon>
    </lineage>
</organism>
<accession>A0A195FAB4</accession>
<protein>
    <submittedName>
        <fullName evidence="1">Uncharacterized protein</fullName>
    </submittedName>
</protein>